<proteinExistence type="predicted"/>
<gene>
    <name evidence="1" type="ORF">PYW08_000369</name>
</gene>
<protein>
    <submittedName>
        <fullName evidence="1">Uncharacterized protein</fullName>
    </submittedName>
</protein>
<evidence type="ECO:0000313" key="1">
    <source>
        <dbReference type="EMBL" id="KAJ8737774.1"/>
    </source>
</evidence>
<dbReference type="EMBL" id="CM056777">
    <property type="protein sequence ID" value="KAJ8737774.1"/>
    <property type="molecule type" value="Genomic_DNA"/>
</dbReference>
<dbReference type="Proteomes" id="UP001231649">
    <property type="component" value="Chromosome 1"/>
</dbReference>
<accession>A0ACC2RCB0</accession>
<reference evidence="1" key="1">
    <citation type="submission" date="2023-03" db="EMBL/GenBank/DDBJ databases">
        <title>Chromosome-level genomes of two armyworms, Mythimna separata and Mythimna loreyi, provide insights into the biosynthesis and reception of sex pheromones.</title>
        <authorList>
            <person name="Zhao H."/>
        </authorList>
    </citation>
    <scope>NUCLEOTIDE SEQUENCE</scope>
    <source>
        <strain evidence="1">BeijingLab</strain>
    </source>
</reference>
<comment type="caution">
    <text evidence="1">The sequence shown here is derived from an EMBL/GenBank/DDBJ whole genome shotgun (WGS) entry which is preliminary data.</text>
</comment>
<organism evidence="1 2">
    <name type="scientific">Mythimna loreyi</name>
    <dbReference type="NCBI Taxonomy" id="667449"/>
    <lineage>
        <taxon>Eukaryota</taxon>
        <taxon>Metazoa</taxon>
        <taxon>Ecdysozoa</taxon>
        <taxon>Arthropoda</taxon>
        <taxon>Hexapoda</taxon>
        <taxon>Insecta</taxon>
        <taxon>Pterygota</taxon>
        <taxon>Neoptera</taxon>
        <taxon>Endopterygota</taxon>
        <taxon>Lepidoptera</taxon>
        <taxon>Glossata</taxon>
        <taxon>Ditrysia</taxon>
        <taxon>Noctuoidea</taxon>
        <taxon>Noctuidae</taxon>
        <taxon>Noctuinae</taxon>
        <taxon>Hadenini</taxon>
        <taxon>Mythimna</taxon>
    </lineage>
</organism>
<keyword evidence="2" id="KW-1185">Reference proteome</keyword>
<name>A0ACC2RCB0_9NEOP</name>
<evidence type="ECO:0000313" key="2">
    <source>
        <dbReference type="Proteomes" id="UP001231649"/>
    </source>
</evidence>
<sequence length="81" mass="8950">MKMLKVVVFALFALLLVAVRASPVQHKDLKEALEIIQLEEPCVLQGGLCVRSDDCDPENFPLLGADLCPKQRSKGVTCCYM</sequence>